<accession>A0A058ZHK9</accession>
<dbReference type="Pfam" id="PF09626">
    <property type="entry name" value="DHC"/>
    <property type="match status" value="1"/>
</dbReference>
<dbReference type="InterPro" id="IPR011577">
    <property type="entry name" value="Cyt_b561_bac/Ni-Hgenase"/>
</dbReference>
<evidence type="ECO:0000256" key="3">
    <source>
        <dbReference type="ARBA" id="ARBA00022692"/>
    </source>
</evidence>
<feature type="transmembrane region" description="Helical" evidence="6">
    <location>
        <begin position="25"/>
        <end position="43"/>
    </location>
</feature>
<keyword evidence="5 6" id="KW-0472">Membrane</keyword>
<sequence length="379" mass="40730">MSDIPTPFEGLVDDGHPVWDRFIRVFHWALVVSVVMALASGFLLDASWIRLHLVSGSLAVALVVARIVWGFTGPTYARFSQFIPTLRQISDHLKAGADHARHIGHNPLGALMVVALLALIIALGVTGIAALGSGLKTGPLAASLTASQGPLWTELHELAGFILLGLIVLHVGGVIVESRRSRECLACSMVTGRKEERNGDLVAPPRPTHLVLAILLISGLVIGAVVTINGLSQCPLTLPPVGPMAQVYGDVCAACHMAYHPSTRPAASWELMMGGLGEHFGEDASLPEETRIEVAAWLTEHAAATTDSKPALLWSDLRESTPVALPDTEAWKRLHTSVDEASFRQRNIYSRSNCIACHADAETGWFSPFQISIPKEPKQ</sequence>
<evidence type="ECO:0000256" key="1">
    <source>
        <dbReference type="ARBA" id="ARBA00004651"/>
    </source>
</evidence>
<dbReference type="InterPro" id="IPR018588">
    <property type="entry name" value="Dihaem_cytochrome-c"/>
</dbReference>
<evidence type="ECO:0000256" key="2">
    <source>
        <dbReference type="ARBA" id="ARBA00022475"/>
    </source>
</evidence>
<feature type="domain" description="Cytochrome b561 bacterial/Ni-hydrogenase" evidence="7">
    <location>
        <begin position="18"/>
        <end position="192"/>
    </location>
</feature>
<keyword evidence="9" id="KW-1185">Reference proteome</keyword>
<gene>
    <name evidence="8" type="ORF">ATO10_14139</name>
</gene>
<dbReference type="GO" id="GO:0020037">
    <property type="term" value="F:heme binding"/>
    <property type="evidence" value="ECO:0007669"/>
    <property type="project" value="TreeGrafter"/>
</dbReference>
<dbReference type="Gene3D" id="1.20.950.20">
    <property type="entry name" value="Transmembrane di-heme cytochromes, Chain C"/>
    <property type="match status" value="1"/>
</dbReference>
<evidence type="ECO:0000313" key="9">
    <source>
        <dbReference type="Proteomes" id="UP000024836"/>
    </source>
</evidence>
<keyword evidence="3 6" id="KW-0812">Transmembrane</keyword>
<evidence type="ECO:0000256" key="5">
    <source>
        <dbReference type="ARBA" id="ARBA00023136"/>
    </source>
</evidence>
<dbReference type="PATRIC" id="fig|1461693.3.peg.2854"/>
<dbReference type="Pfam" id="PF01292">
    <property type="entry name" value="Ni_hydr_CYTB"/>
    <property type="match status" value="1"/>
</dbReference>
<dbReference type="GO" id="GO:0005886">
    <property type="term" value="C:plasma membrane"/>
    <property type="evidence" value="ECO:0007669"/>
    <property type="project" value="UniProtKB-SubCell"/>
</dbReference>
<dbReference type="OrthoDB" id="196472at2"/>
<evidence type="ECO:0000256" key="6">
    <source>
        <dbReference type="SAM" id="Phobius"/>
    </source>
</evidence>
<evidence type="ECO:0000256" key="4">
    <source>
        <dbReference type="ARBA" id="ARBA00022989"/>
    </source>
</evidence>
<organism evidence="8 9">
    <name type="scientific">Actibacterium atlanticum</name>
    <dbReference type="NCBI Taxonomy" id="1461693"/>
    <lineage>
        <taxon>Bacteria</taxon>
        <taxon>Pseudomonadati</taxon>
        <taxon>Pseudomonadota</taxon>
        <taxon>Alphaproteobacteria</taxon>
        <taxon>Rhodobacterales</taxon>
        <taxon>Roseobacteraceae</taxon>
        <taxon>Actibacterium</taxon>
    </lineage>
</organism>
<dbReference type="AlphaFoldDB" id="A0A058ZHK9"/>
<comment type="caution">
    <text evidence="8">The sequence shown here is derived from an EMBL/GenBank/DDBJ whole genome shotgun (WGS) entry which is preliminary data.</text>
</comment>
<protein>
    <submittedName>
        <fullName evidence="8">Cytochrome B561</fullName>
    </submittedName>
</protein>
<dbReference type="EMBL" id="AQQY01000011">
    <property type="protein sequence ID" value="KCV81119.1"/>
    <property type="molecule type" value="Genomic_DNA"/>
</dbReference>
<name>A0A058ZHK9_9RHOB</name>
<feature type="transmembrane region" description="Helical" evidence="6">
    <location>
        <begin position="108"/>
        <end position="131"/>
    </location>
</feature>
<feature type="transmembrane region" description="Helical" evidence="6">
    <location>
        <begin position="49"/>
        <end position="69"/>
    </location>
</feature>
<dbReference type="eggNOG" id="COG3658">
    <property type="taxonomic scope" value="Bacteria"/>
</dbReference>
<feature type="transmembrane region" description="Helical" evidence="6">
    <location>
        <begin position="158"/>
        <end position="176"/>
    </location>
</feature>
<feature type="transmembrane region" description="Helical" evidence="6">
    <location>
        <begin position="210"/>
        <end position="231"/>
    </location>
</feature>
<dbReference type="Proteomes" id="UP000024836">
    <property type="component" value="Unassembled WGS sequence"/>
</dbReference>
<dbReference type="PANTHER" id="PTHR30485:SF2">
    <property type="entry name" value="BLL0597 PROTEIN"/>
    <property type="match status" value="1"/>
</dbReference>
<reference evidence="8 9" key="1">
    <citation type="submission" date="2013-04" db="EMBL/GenBank/DDBJ databases">
        <title>Shimia sp. 22II-S11-Z10 Genome Sequencing.</title>
        <authorList>
            <person name="Lai Q."/>
            <person name="Li G."/>
            <person name="Shao Z."/>
        </authorList>
    </citation>
    <scope>NUCLEOTIDE SEQUENCE [LARGE SCALE GENOMIC DNA]</scope>
    <source>
        <strain evidence="9">22II-S11-Z10</strain>
    </source>
</reference>
<dbReference type="RefSeq" id="WP_035252706.1">
    <property type="nucleotide sequence ID" value="NZ_AQQY01000011.1"/>
</dbReference>
<keyword evidence="4 6" id="KW-1133">Transmembrane helix</keyword>
<proteinExistence type="predicted"/>
<dbReference type="InterPro" id="IPR051542">
    <property type="entry name" value="Hydrogenase_cytochrome"/>
</dbReference>
<dbReference type="STRING" id="1461693.ATO10_14139"/>
<comment type="subcellular location">
    <subcellularLocation>
        <location evidence="1">Cell membrane</location>
        <topology evidence="1">Multi-pass membrane protein</topology>
    </subcellularLocation>
</comment>
<dbReference type="SUPFAM" id="SSF81342">
    <property type="entry name" value="Transmembrane di-heme cytochromes"/>
    <property type="match status" value="1"/>
</dbReference>
<evidence type="ECO:0000313" key="8">
    <source>
        <dbReference type="EMBL" id="KCV81119.1"/>
    </source>
</evidence>
<keyword evidence="2" id="KW-1003">Cell membrane</keyword>
<evidence type="ECO:0000259" key="7">
    <source>
        <dbReference type="Pfam" id="PF01292"/>
    </source>
</evidence>
<dbReference type="InterPro" id="IPR016174">
    <property type="entry name" value="Di-haem_cyt_TM"/>
</dbReference>
<dbReference type="GO" id="GO:0022904">
    <property type="term" value="P:respiratory electron transport chain"/>
    <property type="evidence" value="ECO:0007669"/>
    <property type="project" value="InterPro"/>
</dbReference>
<dbReference type="GO" id="GO:0009055">
    <property type="term" value="F:electron transfer activity"/>
    <property type="evidence" value="ECO:0007669"/>
    <property type="project" value="InterPro"/>
</dbReference>
<dbReference type="PANTHER" id="PTHR30485">
    <property type="entry name" value="NI/FE-HYDROGENASE 1 B-TYPE CYTOCHROME SUBUNIT"/>
    <property type="match status" value="1"/>
</dbReference>